<dbReference type="AlphaFoldDB" id="A0A498J272"/>
<name>A0A498J272_MALDO</name>
<keyword evidence="2" id="KW-1185">Reference proteome</keyword>
<proteinExistence type="predicted"/>
<protein>
    <submittedName>
        <fullName evidence="1">Uncharacterized protein</fullName>
    </submittedName>
</protein>
<gene>
    <name evidence="1" type="ORF">DVH24_042153</name>
</gene>
<sequence>MDCTIGLMRLDASIKPVDIDQSENDSEHHDFEVLDGLRLSEPDVAFKEVKIMKKFNVLINDLNIDSEFSKLLLTKYYDLFCSKKSFHRQLLLEGLKCKLVSGAISEIINIADAMKSCSVTTLEGNFYTWDKTLRAFEGLGMNIFLGARLDQFVSLAS</sequence>
<evidence type="ECO:0000313" key="1">
    <source>
        <dbReference type="EMBL" id="RXH88082.1"/>
    </source>
</evidence>
<organism evidence="1 2">
    <name type="scientific">Malus domestica</name>
    <name type="common">Apple</name>
    <name type="synonym">Pyrus malus</name>
    <dbReference type="NCBI Taxonomy" id="3750"/>
    <lineage>
        <taxon>Eukaryota</taxon>
        <taxon>Viridiplantae</taxon>
        <taxon>Streptophyta</taxon>
        <taxon>Embryophyta</taxon>
        <taxon>Tracheophyta</taxon>
        <taxon>Spermatophyta</taxon>
        <taxon>Magnoliopsida</taxon>
        <taxon>eudicotyledons</taxon>
        <taxon>Gunneridae</taxon>
        <taxon>Pentapetalae</taxon>
        <taxon>rosids</taxon>
        <taxon>fabids</taxon>
        <taxon>Rosales</taxon>
        <taxon>Rosaceae</taxon>
        <taxon>Amygdaloideae</taxon>
        <taxon>Maleae</taxon>
        <taxon>Malus</taxon>
    </lineage>
</organism>
<reference evidence="1 2" key="1">
    <citation type="submission" date="2018-10" db="EMBL/GenBank/DDBJ databases">
        <title>A high-quality apple genome assembly.</title>
        <authorList>
            <person name="Hu J."/>
        </authorList>
    </citation>
    <scope>NUCLEOTIDE SEQUENCE [LARGE SCALE GENOMIC DNA]</scope>
    <source>
        <strain evidence="2">cv. HFTH1</strain>
        <tissue evidence="1">Young leaf</tissue>
    </source>
</reference>
<dbReference type="STRING" id="3750.A0A498J272"/>
<accession>A0A498J272</accession>
<evidence type="ECO:0000313" key="2">
    <source>
        <dbReference type="Proteomes" id="UP000290289"/>
    </source>
</evidence>
<dbReference type="Proteomes" id="UP000290289">
    <property type="component" value="Chromosome 10"/>
</dbReference>
<comment type="caution">
    <text evidence="1">The sequence shown here is derived from an EMBL/GenBank/DDBJ whole genome shotgun (WGS) entry which is preliminary data.</text>
</comment>
<dbReference type="EMBL" id="RDQH01000336">
    <property type="protein sequence ID" value="RXH88082.1"/>
    <property type="molecule type" value="Genomic_DNA"/>
</dbReference>